<dbReference type="AlphaFoldDB" id="A0A5C3QFH2"/>
<evidence type="ECO:0000259" key="13">
    <source>
        <dbReference type="Pfam" id="PF13087"/>
    </source>
</evidence>
<feature type="region of interest" description="Disordered" evidence="12">
    <location>
        <begin position="138"/>
        <end position="163"/>
    </location>
</feature>
<dbReference type="GO" id="GO:0031047">
    <property type="term" value="P:regulatory ncRNA-mediated gene silencing"/>
    <property type="evidence" value="ECO:0007669"/>
    <property type="project" value="UniProtKB-KW"/>
</dbReference>
<evidence type="ECO:0000256" key="7">
    <source>
        <dbReference type="ARBA" id="ARBA00022806"/>
    </source>
</evidence>
<keyword evidence="7" id="KW-0347">Helicase</keyword>
<sequence>MAAGNQIPSTRAPKRQQHHAAFVAFCGEAEADKESITVTGVKGADFGIIEPGEEPHLVHVKIRKTDPAARIMLHNFSAELVNNSRWINYPRILNIKLYPDTDEIYEDRLELLNCDVVSKKFIILRNIAATVGSRADQEELKASAPYTPRKRTRTSPPAWVVSAGRPPSWSKTMRKSFFGSFEAPKDLIEAAYGEDGQPTMPVQAFREVHASPIQPEKLRYRFKVSYLARLMGTPLYDLGEGDDATAPSPGSLRGLNVFKLIQNFRSHPAILDFPNRQFYQGEIQPCRDEVITRSLKRMEDLPQRDFPLIFHGIVGKDQREGDNPSFFNAEKATLMKKYCTDLTSRGRKNRVDPKDIGVITPYHKQRCKIGALLAKSQMKDIKIGSVEEFQGQERKVIIMSTVRSSAQNVESDIRSKLGFLANPRRFNVAITRARSLLIVIGYPLVLPVDPLWRSFLN</sequence>
<dbReference type="GO" id="GO:0016787">
    <property type="term" value="F:hydrolase activity"/>
    <property type="evidence" value="ECO:0007669"/>
    <property type="project" value="UniProtKB-KW"/>
</dbReference>
<evidence type="ECO:0000256" key="9">
    <source>
        <dbReference type="ARBA" id="ARBA00022884"/>
    </source>
</evidence>
<evidence type="ECO:0000256" key="11">
    <source>
        <dbReference type="ARBA" id="ARBA00047984"/>
    </source>
</evidence>
<comment type="subcellular location">
    <subcellularLocation>
        <location evidence="1">Cytoplasm</location>
        <location evidence="1">Cytoplasmic ribonucleoprotein granule</location>
    </subcellularLocation>
</comment>
<feature type="domain" description="DNA2/NAM7 helicase-like C-terminal" evidence="13">
    <location>
        <begin position="256"/>
        <end position="441"/>
    </location>
</feature>
<dbReference type="GO" id="GO:0036464">
    <property type="term" value="C:cytoplasmic ribonucleoprotein granule"/>
    <property type="evidence" value="ECO:0007669"/>
    <property type="project" value="UniProtKB-SubCell"/>
</dbReference>
<dbReference type="EMBL" id="ML178827">
    <property type="protein sequence ID" value="TFL00833.1"/>
    <property type="molecule type" value="Genomic_DNA"/>
</dbReference>
<dbReference type="Gene3D" id="3.40.50.300">
    <property type="entry name" value="P-loop containing nucleotide triphosphate hydrolases"/>
    <property type="match status" value="1"/>
</dbReference>
<evidence type="ECO:0000256" key="6">
    <source>
        <dbReference type="ARBA" id="ARBA00022801"/>
    </source>
</evidence>
<dbReference type="Proteomes" id="UP000305067">
    <property type="component" value="Unassembled WGS sequence"/>
</dbReference>
<evidence type="ECO:0000313" key="15">
    <source>
        <dbReference type="Proteomes" id="UP000305067"/>
    </source>
</evidence>
<dbReference type="InterPro" id="IPR041679">
    <property type="entry name" value="DNA2/NAM7-like_C"/>
</dbReference>
<evidence type="ECO:0000256" key="3">
    <source>
        <dbReference type="ARBA" id="ARBA00012552"/>
    </source>
</evidence>
<dbReference type="EC" id="3.6.4.13" evidence="3"/>
<dbReference type="STRING" id="1884261.A0A5C3QFH2"/>
<dbReference type="Pfam" id="PF13087">
    <property type="entry name" value="AAA_12"/>
    <property type="match status" value="1"/>
</dbReference>
<dbReference type="OrthoDB" id="6513042at2759"/>
<protein>
    <recommendedName>
        <fullName evidence="3">RNA helicase</fullName>
        <ecNumber evidence="3">3.6.4.13</ecNumber>
    </recommendedName>
</protein>
<evidence type="ECO:0000256" key="12">
    <source>
        <dbReference type="SAM" id="MobiDB-lite"/>
    </source>
</evidence>
<gene>
    <name evidence="14" type="ORF">BDV98DRAFT_593689</name>
</gene>
<evidence type="ECO:0000256" key="10">
    <source>
        <dbReference type="ARBA" id="ARBA00023158"/>
    </source>
</evidence>
<comment type="similarity">
    <text evidence="2">Belongs to the DNA2/NAM7 helicase family. SDE3 subfamily.</text>
</comment>
<keyword evidence="15" id="KW-1185">Reference proteome</keyword>
<dbReference type="GO" id="GO:0003724">
    <property type="term" value="F:RNA helicase activity"/>
    <property type="evidence" value="ECO:0007669"/>
    <property type="project" value="UniProtKB-EC"/>
</dbReference>
<dbReference type="FunFam" id="3.40.50.300:FF:000608">
    <property type="entry name" value="Mov10 RISC complex RNA helicase"/>
    <property type="match status" value="1"/>
</dbReference>
<proteinExistence type="inferred from homology"/>
<evidence type="ECO:0000313" key="14">
    <source>
        <dbReference type="EMBL" id="TFL00833.1"/>
    </source>
</evidence>
<dbReference type="CDD" id="cd18808">
    <property type="entry name" value="SF1_C_Upf1"/>
    <property type="match status" value="1"/>
</dbReference>
<keyword evidence="5" id="KW-0547">Nucleotide-binding</keyword>
<evidence type="ECO:0000256" key="2">
    <source>
        <dbReference type="ARBA" id="ARBA00005601"/>
    </source>
</evidence>
<dbReference type="InterPro" id="IPR027417">
    <property type="entry name" value="P-loop_NTPase"/>
</dbReference>
<keyword evidence="4" id="KW-0963">Cytoplasm</keyword>
<comment type="catalytic activity">
    <reaction evidence="11">
        <text>ATP + H2O = ADP + phosphate + H(+)</text>
        <dbReference type="Rhea" id="RHEA:13065"/>
        <dbReference type="ChEBI" id="CHEBI:15377"/>
        <dbReference type="ChEBI" id="CHEBI:15378"/>
        <dbReference type="ChEBI" id="CHEBI:30616"/>
        <dbReference type="ChEBI" id="CHEBI:43474"/>
        <dbReference type="ChEBI" id="CHEBI:456216"/>
        <dbReference type="EC" id="3.6.4.13"/>
    </reaction>
</comment>
<accession>A0A5C3QFH2</accession>
<dbReference type="PANTHER" id="PTHR45418:SF1">
    <property type="entry name" value="CANCER_TESTIS ANTIGEN 55"/>
    <property type="match status" value="1"/>
</dbReference>
<dbReference type="GO" id="GO:0003723">
    <property type="term" value="F:RNA binding"/>
    <property type="evidence" value="ECO:0007669"/>
    <property type="project" value="UniProtKB-KW"/>
</dbReference>
<keyword evidence="6" id="KW-0378">Hydrolase</keyword>
<dbReference type="InterPro" id="IPR047187">
    <property type="entry name" value="SF1_C_Upf1"/>
</dbReference>
<dbReference type="SUPFAM" id="SSF52540">
    <property type="entry name" value="P-loop containing nucleoside triphosphate hydrolases"/>
    <property type="match status" value="1"/>
</dbReference>
<reference evidence="14 15" key="1">
    <citation type="journal article" date="2019" name="Nat. Ecol. Evol.">
        <title>Megaphylogeny resolves global patterns of mushroom evolution.</title>
        <authorList>
            <person name="Varga T."/>
            <person name="Krizsan K."/>
            <person name="Foldi C."/>
            <person name="Dima B."/>
            <person name="Sanchez-Garcia M."/>
            <person name="Sanchez-Ramirez S."/>
            <person name="Szollosi G.J."/>
            <person name="Szarkandi J.G."/>
            <person name="Papp V."/>
            <person name="Albert L."/>
            <person name="Andreopoulos W."/>
            <person name="Angelini C."/>
            <person name="Antonin V."/>
            <person name="Barry K.W."/>
            <person name="Bougher N.L."/>
            <person name="Buchanan P."/>
            <person name="Buyck B."/>
            <person name="Bense V."/>
            <person name="Catcheside P."/>
            <person name="Chovatia M."/>
            <person name="Cooper J."/>
            <person name="Damon W."/>
            <person name="Desjardin D."/>
            <person name="Finy P."/>
            <person name="Geml J."/>
            <person name="Haridas S."/>
            <person name="Hughes K."/>
            <person name="Justo A."/>
            <person name="Karasinski D."/>
            <person name="Kautmanova I."/>
            <person name="Kiss B."/>
            <person name="Kocsube S."/>
            <person name="Kotiranta H."/>
            <person name="LaButti K.M."/>
            <person name="Lechner B.E."/>
            <person name="Liimatainen K."/>
            <person name="Lipzen A."/>
            <person name="Lukacs Z."/>
            <person name="Mihaltcheva S."/>
            <person name="Morgado L.N."/>
            <person name="Niskanen T."/>
            <person name="Noordeloos M.E."/>
            <person name="Ohm R.A."/>
            <person name="Ortiz-Santana B."/>
            <person name="Ovrebo C."/>
            <person name="Racz N."/>
            <person name="Riley R."/>
            <person name="Savchenko A."/>
            <person name="Shiryaev A."/>
            <person name="Soop K."/>
            <person name="Spirin V."/>
            <person name="Szebenyi C."/>
            <person name="Tomsovsky M."/>
            <person name="Tulloss R.E."/>
            <person name="Uehling J."/>
            <person name="Grigoriev I.V."/>
            <person name="Vagvolgyi C."/>
            <person name="Papp T."/>
            <person name="Martin F.M."/>
            <person name="Miettinen O."/>
            <person name="Hibbett D.S."/>
            <person name="Nagy L.G."/>
        </authorList>
    </citation>
    <scope>NUCLEOTIDE SEQUENCE [LARGE SCALE GENOMIC DNA]</scope>
    <source>
        <strain evidence="14 15">CBS 309.79</strain>
    </source>
</reference>
<dbReference type="GO" id="GO:0005524">
    <property type="term" value="F:ATP binding"/>
    <property type="evidence" value="ECO:0007669"/>
    <property type="project" value="UniProtKB-KW"/>
</dbReference>
<evidence type="ECO:0000256" key="5">
    <source>
        <dbReference type="ARBA" id="ARBA00022741"/>
    </source>
</evidence>
<keyword evidence="9" id="KW-0694">RNA-binding</keyword>
<evidence type="ECO:0000256" key="4">
    <source>
        <dbReference type="ARBA" id="ARBA00022490"/>
    </source>
</evidence>
<name>A0A5C3QFH2_9AGAR</name>
<evidence type="ECO:0000256" key="1">
    <source>
        <dbReference type="ARBA" id="ARBA00004331"/>
    </source>
</evidence>
<keyword evidence="10" id="KW-0943">RNA-mediated gene silencing</keyword>
<organism evidence="14 15">
    <name type="scientific">Pterulicium gracile</name>
    <dbReference type="NCBI Taxonomy" id="1884261"/>
    <lineage>
        <taxon>Eukaryota</taxon>
        <taxon>Fungi</taxon>
        <taxon>Dikarya</taxon>
        <taxon>Basidiomycota</taxon>
        <taxon>Agaricomycotina</taxon>
        <taxon>Agaricomycetes</taxon>
        <taxon>Agaricomycetidae</taxon>
        <taxon>Agaricales</taxon>
        <taxon>Pleurotineae</taxon>
        <taxon>Pterulaceae</taxon>
        <taxon>Pterulicium</taxon>
    </lineage>
</organism>
<evidence type="ECO:0000256" key="8">
    <source>
        <dbReference type="ARBA" id="ARBA00022840"/>
    </source>
</evidence>
<keyword evidence="8" id="KW-0067">ATP-binding</keyword>
<dbReference type="PANTHER" id="PTHR45418">
    <property type="entry name" value="CANCER/TESTIS ANTIGEN 55"/>
    <property type="match status" value="1"/>
</dbReference>